<keyword evidence="2" id="KW-0805">Transcription regulation</keyword>
<dbReference type="SUPFAM" id="SSF53850">
    <property type="entry name" value="Periplasmic binding protein-like II"/>
    <property type="match status" value="1"/>
</dbReference>
<organism evidence="6 7">
    <name type="scientific">Fodinicola feengrottensis</name>
    <dbReference type="NCBI Taxonomy" id="435914"/>
    <lineage>
        <taxon>Bacteria</taxon>
        <taxon>Bacillati</taxon>
        <taxon>Actinomycetota</taxon>
        <taxon>Actinomycetes</taxon>
        <taxon>Mycobacteriales</taxon>
        <taxon>Fodinicola</taxon>
    </lineage>
</organism>
<evidence type="ECO:0000313" key="7">
    <source>
        <dbReference type="Proteomes" id="UP001500618"/>
    </source>
</evidence>
<evidence type="ECO:0000256" key="4">
    <source>
        <dbReference type="ARBA" id="ARBA00023163"/>
    </source>
</evidence>
<dbReference type="PRINTS" id="PR00039">
    <property type="entry name" value="HTHLYSR"/>
</dbReference>
<keyword evidence="3" id="KW-0238">DNA-binding</keyword>
<name>A0ABP4UI09_9ACTN</name>
<dbReference type="InterPro" id="IPR036390">
    <property type="entry name" value="WH_DNA-bd_sf"/>
</dbReference>
<dbReference type="Gene3D" id="3.40.190.290">
    <property type="match status" value="1"/>
</dbReference>
<keyword evidence="4" id="KW-0804">Transcription</keyword>
<dbReference type="InterPro" id="IPR005119">
    <property type="entry name" value="LysR_subst-bd"/>
</dbReference>
<reference evidence="7" key="1">
    <citation type="journal article" date="2019" name="Int. J. Syst. Evol. Microbiol.">
        <title>The Global Catalogue of Microorganisms (GCM) 10K type strain sequencing project: providing services to taxonomists for standard genome sequencing and annotation.</title>
        <authorList>
            <consortium name="The Broad Institute Genomics Platform"/>
            <consortium name="The Broad Institute Genome Sequencing Center for Infectious Disease"/>
            <person name="Wu L."/>
            <person name="Ma J."/>
        </authorList>
    </citation>
    <scope>NUCLEOTIDE SEQUENCE [LARGE SCALE GENOMIC DNA]</scope>
    <source>
        <strain evidence="7">JCM 14718</strain>
    </source>
</reference>
<evidence type="ECO:0000256" key="1">
    <source>
        <dbReference type="ARBA" id="ARBA00009437"/>
    </source>
</evidence>
<proteinExistence type="inferred from homology"/>
<comment type="caution">
    <text evidence="6">The sequence shown here is derived from an EMBL/GenBank/DDBJ whole genome shotgun (WGS) entry which is preliminary data.</text>
</comment>
<feature type="domain" description="HTH lysR-type" evidence="5">
    <location>
        <begin position="7"/>
        <end position="64"/>
    </location>
</feature>
<evidence type="ECO:0000313" key="6">
    <source>
        <dbReference type="EMBL" id="GAA1705966.1"/>
    </source>
</evidence>
<evidence type="ECO:0000256" key="2">
    <source>
        <dbReference type="ARBA" id="ARBA00023015"/>
    </source>
</evidence>
<accession>A0ABP4UI09</accession>
<dbReference type="PANTHER" id="PTHR30126">
    <property type="entry name" value="HTH-TYPE TRANSCRIPTIONAL REGULATOR"/>
    <property type="match status" value="1"/>
</dbReference>
<evidence type="ECO:0000256" key="3">
    <source>
        <dbReference type="ARBA" id="ARBA00023125"/>
    </source>
</evidence>
<keyword evidence="7" id="KW-1185">Reference proteome</keyword>
<gene>
    <name evidence="6" type="ORF">GCM10009765_64260</name>
</gene>
<dbReference type="PROSITE" id="PS50931">
    <property type="entry name" value="HTH_LYSR"/>
    <property type="match status" value="1"/>
</dbReference>
<dbReference type="Proteomes" id="UP001500618">
    <property type="component" value="Unassembled WGS sequence"/>
</dbReference>
<dbReference type="Gene3D" id="1.10.10.10">
    <property type="entry name" value="Winged helix-like DNA-binding domain superfamily/Winged helix DNA-binding domain"/>
    <property type="match status" value="1"/>
</dbReference>
<dbReference type="Pfam" id="PF00126">
    <property type="entry name" value="HTH_1"/>
    <property type="match status" value="1"/>
</dbReference>
<dbReference type="InterPro" id="IPR036388">
    <property type="entry name" value="WH-like_DNA-bd_sf"/>
</dbReference>
<dbReference type="CDD" id="cd05466">
    <property type="entry name" value="PBP2_LTTR_substrate"/>
    <property type="match status" value="1"/>
</dbReference>
<comment type="similarity">
    <text evidence="1">Belongs to the LysR transcriptional regulatory family.</text>
</comment>
<dbReference type="InterPro" id="IPR000847">
    <property type="entry name" value="LysR_HTH_N"/>
</dbReference>
<evidence type="ECO:0000259" key="5">
    <source>
        <dbReference type="PROSITE" id="PS50931"/>
    </source>
</evidence>
<protein>
    <submittedName>
        <fullName evidence="6">LysR family transcriptional regulator</fullName>
    </submittedName>
</protein>
<dbReference type="EMBL" id="BAAANY010000031">
    <property type="protein sequence ID" value="GAA1705966.1"/>
    <property type="molecule type" value="Genomic_DNA"/>
</dbReference>
<sequence length="299" mass="32092">MLHVGVMDSEALRTFVAIHRSGGITRASEALFRSQPAVSRRLALLEKELGMPLFERTPGALVLSEAGRVLLPYAETVLAALRDAEAAVDGLRSAVGPLAVALVGTLASSRLTAVLRRFAERHPKIDVRLQTATSDEVSELVRRADVTMGLRYGPDLAPELHCEEIFAERQVIVAAPDHRLADTRKIAIGALGSERWIAFPDNPARPEAANRNVRRAFDAAGVSEAQILRIDSLTAQKRLIEAGFGIALIPDSSVQEELAAGSLVVLDMADLDITAPVTVVTRANGYLSGAARTLLAELR</sequence>
<dbReference type="PANTHER" id="PTHR30126:SF40">
    <property type="entry name" value="HTH-TYPE TRANSCRIPTIONAL REGULATOR GLTR"/>
    <property type="match status" value="1"/>
</dbReference>
<dbReference type="Pfam" id="PF03466">
    <property type="entry name" value="LysR_substrate"/>
    <property type="match status" value="1"/>
</dbReference>
<dbReference type="SUPFAM" id="SSF46785">
    <property type="entry name" value="Winged helix' DNA-binding domain"/>
    <property type="match status" value="1"/>
</dbReference>